<feature type="compositionally biased region" description="Basic and acidic residues" evidence="1">
    <location>
        <begin position="37"/>
        <end position="53"/>
    </location>
</feature>
<evidence type="ECO:0000313" key="2">
    <source>
        <dbReference type="EMBL" id="KAJ1145534.1"/>
    </source>
</evidence>
<organism evidence="2 3">
    <name type="scientific">Pleurodeles waltl</name>
    <name type="common">Iberian ribbed newt</name>
    <dbReference type="NCBI Taxonomy" id="8319"/>
    <lineage>
        <taxon>Eukaryota</taxon>
        <taxon>Metazoa</taxon>
        <taxon>Chordata</taxon>
        <taxon>Craniata</taxon>
        <taxon>Vertebrata</taxon>
        <taxon>Euteleostomi</taxon>
        <taxon>Amphibia</taxon>
        <taxon>Batrachia</taxon>
        <taxon>Caudata</taxon>
        <taxon>Salamandroidea</taxon>
        <taxon>Salamandridae</taxon>
        <taxon>Pleurodelinae</taxon>
        <taxon>Pleurodeles</taxon>
    </lineage>
</organism>
<reference evidence="2" key="1">
    <citation type="journal article" date="2022" name="bioRxiv">
        <title>Sequencing and chromosome-scale assembly of the giantPleurodeles waltlgenome.</title>
        <authorList>
            <person name="Brown T."/>
            <person name="Elewa A."/>
            <person name="Iarovenko S."/>
            <person name="Subramanian E."/>
            <person name="Araus A.J."/>
            <person name="Petzold A."/>
            <person name="Susuki M."/>
            <person name="Suzuki K.-i.T."/>
            <person name="Hayashi T."/>
            <person name="Toyoda A."/>
            <person name="Oliveira C."/>
            <person name="Osipova E."/>
            <person name="Leigh N.D."/>
            <person name="Simon A."/>
            <person name="Yun M.H."/>
        </authorList>
    </citation>
    <scope>NUCLEOTIDE SEQUENCE</scope>
    <source>
        <strain evidence="2">20211129_DDA</strain>
        <tissue evidence="2">Liver</tissue>
    </source>
</reference>
<dbReference type="AlphaFoldDB" id="A0AAV7R2T3"/>
<name>A0AAV7R2T3_PLEWA</name>
<dbReference type="Proteomes" id="UP001066276">
    <property type="component" value="Chromosome 6"/>
</dbReference>
<comment type="caution">
    <text evidence="2">The sequence shown here is derived from an EMBL/GenBank/DDBJ whole genome shotgun (WGS) entry which is preliminary data.</text>
</comment>
<dbReference type="PROSITE" id="PS51257">
    <property type="entry name" value="PROKAR_LIPOPROTEIN"/>
    <property type="match status" value="1"/>
</dbReference>
<dbReference type="EMBL" id="JANPWB010000010">
    <property type="protein sequence ID" value="KAJ1145534.1"/>
    <property type="molecule type" value="Genomic_DNA"/>
</dbReference>
<protein>
    <submittedName>
        <fullName evidence="2">Uncharacterized protein</fullName>
    </submittedName>
</protein>
<accession>A0AAV7R2T3</accession>
<evidence type="ECO:0000256" key="1">
    <source>
        <dbReference type="SAM" id="MobiDB-lite"/>
    </source>
</evidence>
<keyword evidence="3" id="KW-1185">Reference proteome</keyword>
<proteinExistence type="predicted"/>
<gene>
    <name evidence="2" type="ORF">NDU88_011820</name>
</gene>
<sequence>MFHFRTDCPDAISGALAVFLGCPLGGSRGCQSGSCPQRERPREDWHEEGEARSPARRKTCQQDWTGPAPREVNSQAGSMGRLLAPRG</sequence>
<feature type="region of interest" description="Disordered" evidence="1">
    <location>
        <begin position="27"/>
        <end position="87"/>
    </location>
</feature>
<evidence type="ECO:0000313" key="3">
    <source>
        <dbReference type="Proteomes" id="UP001066276"/>
    </source>
</evidence>